<comment type="caution">
    <text evidence="3">The sequence shown here is derived from an EMBL/GenBank/DDBJ whole genome shotgun (WGS) entry which is preliminary data.</text>
</comment>
<dbReference type="EMBL" id="CAJNOT010001118">
    <property type="protein sequence ID" value="CAF1148220.1"/>
    <property type="molecule type" value="Genomic_DNA"/>
</dbReference>
<dbReference type="Gene3D" id="1.20.5.170">
    <property type="match status" value="1"/>
</dbReference>
<gene>
    <name evidence="3" type="ORF">ZHD862_LOCUS20018</name>
</gene>
<sequence>MHQRQEQQHQEQQINETQHVHSNSANSPHAILTRSDSTTTVILEEEETRTCRRTGPPTLSSAAWASLSFQLRSFLKTSGLFNKDFESSEKLNELFANGNEFSLQKLLSEVGANDTNIDMNELIKFDSTKFPDSRTLSEFLRSESFDQLIASTTNNTDVSSNPPAIACSTTSFSELRPVSPELTTNNIYHTESDQLKPESNNALLYTQMNSFDSLTSMTDPSQYDFNQGALNAFEHDHAFLSKRAPIIDTPKTTNSKRTPVRGSRRTSSRLQSRAVCLTSPESTSTNTKHSRNVNRATDIKTSDDLSYYLERRRKNNEASKMSRAARKQKFGDMDHQCEEYERVNAELRMKIATLETVTATLKSGLVNNFQRKPGV</sequence>
<evidence type="ECO:0000313" key="3">
    <source>
        <dbReference type="EMBL" id="CAF1148220.1"/>
    </source>
</evidence>
<dbReference type="Pfam" id="PF07716">
    <property type="entry name" value="bZIP_2"/>
    <property type="match status" value="1"/>
</dbReference>
<evidence type="ECO:0000313" key="4">
    <source>
        <dbReference type="Proteomes" id="UP000663864"/>
    </source>
</evidence>
<dbReference type="InterPro" id="IPR046347">
    <property type="entry name" value="bZIP_sf"/>
</dbReference>
<dbReference type="SMART" id="SM00338">
    <property type="entry name" value="BRLZ"/>
    <property type="match status" value="1"/>
</dbReference>
<proteinExistence type="predicted"/>
<dbReference type="AlphaFoldDB" id="A0A814SJC1"/>
<dbReference type="GO" id="GO:0003700">
    <property type="term" value="F:DNA-binding transcription factor activity"/>
    <property type="evidence" value="ECO:0007669"/>
    <property type="project" value="InterPro"/>
</dbReference>
<dbReference type="CDD" id="cd14813">
    <property type="entry name" value="bZIP_BmCbz-like"/>
    <property type="match status" value="1"/>
</dbReference>
<feature type="compositionally biased region" description="Basic residues" evidence="1">
    <location>
        <begin position="258"/>
        <end position="267"/>
    </location>
</feature>
<dbReference type="SUPFAM" id="SSF57959">
    <property type="entry name" value="Leucine zipper domain"/>
    <property type="match status" value="1"/>
</dbReference>
<evidence type="ECO:0000259" key="2">
    <source>
        <dbReference type="SMART" id="SM00338"/>
    </source>
</evidence>
<protein>
    <recommendedName>
        <fullName evidence="2">BZIP domain-containing protein</fullName>
    </recommendedName>
</protein>
<dbReference type="InterPro" id="IPR004827">
    <property type="entry name" value="bZIP"/>
</dbReference>
<feature type="region of interest" description="Disordered" evidence="1">
    <location>
        <begin position="1"/>
        <end position="39"/>
    </location>
</feature>
<accession>A0A814SJC1</accession>
<organism evidence="3 4">
    <name type="scientific">Rotaria sordida</name>
    <dbReference type="NCBI Taxonomy" id="392033"/>
    <lineage>
        <taxon>Eukaryota</taxon>
        <taxon>Metazoa</taxon>
        <taxon>Spiralia</taxon>
        <taxon>Gnathifera</taxon>
        <taxon>Rotifera</taxon>
        <taxon>Eurotatoria</taxon>
        <taxon>Bdelloidea</taxon>
        <taxon>Philodinida</taxon>
        <taxon>Philodinidae</taxon>
        <taxon>Rotaria</taxon>
    </lineage>
</organism>
<dbReference type="Proteomes" id="UP000663864">
    <property type="component" value="Unassembled WGS sequence"/>
</dbReference>
<reference evidence="3" key="1">
    <citation type="submission" date="2021-02" db="EMBL/GenBank/DDBJ databases">
        <authorList>
            <person name="Nowell W R."/>
        </authorList>
    </citation>
    <scope>NUCLEOTIDE SEQUENCE</scope>
</reference>
<name>A0A814SJC1_9BILA</name>
<feature type="region of interest" description="Disordered" evidence="1">
    <location>
        <begin position="244"/>
        <end position="297"/>
    </location>
</feature>
<feature type="domain" description="BZIP" evidence="2">
    <location>
        <begin position="302"/>
        <end position="367"/>
    </location>
</feature>
<evidence type="ECO:0000256" key="1">
    <source>
        <dbReference type="SAM" id="MobiDB-lite"/>
    </source>
</evidence>